<dbReference type="Pfam" id="PF13739">
    <property type="entry name" value="PdaC"/>
    <property type="match status" value="1"/>
</dbReference>
<evidence type="ECO:0000313" key="3">
    <source>
        <dbReference type="Proteomes" id="UP000029409"/>
    </source>
</evidence>
<reference evidence="2 3" key="1">
    <citation type="submission" date="2014-08" db="EMBL/GenBank/DDBJ databases">
        <title>Comparative genomics of the Paenibacillus odorifer group.</title>
        <authorList>
            <person name="den Bakker H.C."/>
            <person name="Tsai Y.-C."/>
            <person name="Martin N."/>
            <person name="Korlach J."/>
            <person name="Wiedmann M."/>
        </authorList>
    </citation>
    <scope>NUCLEOTIDE SEQUENCE [LARGE SCALE GENOMIC DNA]</scope>
    <source>
        <strain evidence="2 3">DSM 1735</strain>
    </source>
</reference>
<gene>
    <name evidence="2" type="ORF">PDUR_25795</name>
</gene>
<dbReference type="Gene3D" id="3.30.565.40">
    <property type="entry name" value="Fervidobacterium nodosum Rt17-B1 like"/>
    <property type="match status" value="1"/>
</dbReference>
<sequence>MASKVENTNDPNNQQKLSISNDINYKITEFTDSKSTDKLNYNIKYPQLSGLIDVDKQKKINNTLKDEALKVLKYYEEPYGSVDVNIDYKIVLKTTNILSIQYSGVGYVSNAAHPNNLFYTTNINIKAGKRLRLKDIVNIDEDLASKFLNDGFKALWPEQGEALKHITNEEVQQNFKDADSLDNIGTEKQSDVFSYFTNDSLGISISVSHAIGDHAEFEIKYQDIKDNTKTENEIWNDLLNPTFESNNKK</sequence>
<organism evidence="2 3">
    <name type="scientific">Paenibacillus durus</name>
    <name type="common">Paenibacillus azotofixans</name>
    <dbReference type="NCBI Taxonomy" id="44251"/>
    <lineage>
        <taxon>Bacteria</taxon>
        <taxon>Bacillati</taxon>
        <taxon>Bacillota</taxon>
        <taxon>Bacilli</taxon>
        <taxon>Bacillales</taxon>
        <taxon>Paenibacillaceae</taxon>
        <taxon>Paenibacillus</taxon>
    </lineage>
</organism>
<dbReference type="AlphaFoldDB" id="A0A089HW24"/>
<keyword evidence="3" id="KW-1185">Reference proteome</keyword>
<protein>
    <recommendedName>
        <fullName evidence="1">Deacetylase PdaC domain-containing protein</fullName>
    </recommendedName>
</protein>
<name>A0A089HW24_PAEDU</name>
<dbReference type="Proteomes" id="UP000029409">
    <property type="component" value="Chromosome"/>
</dbReference>
<dbReference type="KEGG" id="pdu:PDUR_25795"/>
<accession>A0A089HW24</accession>
<evidence type="ECO:0000259" key="1">
    <source>
        <dbReference type="Pfam" id="PF13739"/>
    </source>
</evidence>
<dbReference type="InterPro" id="IPR025303">
    <property type="entry name" value="PdaC"/>
</dbReference>
<dbReference type="RefSeq" id="WP_042208615.1">
    <property type="nucleotide sequence ID" value="NZ_CP009288.1"/>
</dbReference>
<evidence type="ECO:0000313" key="2">
    <source>
        <dbReference type="EMBL" id="AIQ14915.1"/>
    </source>
</evidence>
<proteinExistence type="predicted"/>
<dbReference type="STRING" id="44251.PDUR_25795"/>
<dbReference type="OrthoDB" id="2067190at2"/>
<feature type="domain" description="Deacetylase PdaC" evidence="1">
    <location>
        <begin position="34"/>
        <end position="115"/>
    </location>
</feature>
<dbReference type="eggNOG" id="ENOG5032ZK3">
    <property type="taxonomic scope" value="Bacteria"/>
</dbReference>
<dbReference type="EMBL" id="CP009288">
    <property type="protein sequence ID" value="AIQ14915.1"/>
    <property type="molecule type" value="Genomic_DNA"/>
</dbReference>